<dbReference type="InterPro" id="IPR043597">
    <property type="entry name" value="TPH_dom"/>
</dbReference>
<dbReference type="AlphaFoldDB" id="A0AAV7IIQ4"/>
<dbReference type="Pfam" id="PF13868">
    <property type="entry name" value="TPH"/>
    <property type="match status" value="1"/>
</dbReference>
<keyword evidence="5" id="KW-1185">Reference proteome</keyword>
<accession>A0AAV7IIQ4</accession>
<dbReference type="EMBL" id="JAHXZJ010001492">
    <property type="protein sequence ID" value="KAH0552065.1"/>
    <property type="molecule type" value="Genomic_DNA"/>
</dbReference>
<dbReference type="InterPro" id="IPR039986">
    <property type="entry name" value="CFAP210"/>
</dbReference>
<organism evidence="4 5">
    <name type="scientific">Cotesia glomerata</name>
    <name type="common">Lepidopteran parasitic wasp</name>
    <name type="synonym">Apanteles glomeratus</name>
    <dbReference type="NCBI Taxonomy" id="32391"/>
    <lineage>
        <taxon>Eukaryota</taxon>
        <taxon>Metazoa</taxon>
        <taxon>Ecdysozoa</taxon>
        <taxon>Arthropoda</taxon>
        <taxon>Hexapoda</taxon>
        <taxon>Insecta</taxon>
        <taxon>Pterygota</taxon>
        <taxon>Neoptera</taxon>
        <taxon>Endopterygota</taxon>
        <taxon>Hymenoptera</taxon>
        <taxon>Apocrita</taxon>
        <taxon>Ichneumonoidea</taxon>
        <taxon>Braconidae</taxon>
        <taxon>Microgastrinae</taxon>
        <taxon>Cotesia</taxon>
    </lineage>
</organism>
<reference evidence="4 5" key="1">
    <citation type="journal article" date="2021" name="J. Hered.">
        <title>A chromosome-level genome assembly of the parasitoid wasp, Cotesia glomerata (Hymenoptera: Braconidae).</title>
        <authorList>
            <person name="Pinto B.J."/>
            <person name="Weis J.J."/>
            <person name="Gamble T."/>
            <person name="Ode P.J."/>
            <person name="Paul R."/>
            <person name="Zaspel J.M."/>
        </authorList>
    </citation>
    <scope>NUCLEOTIDE SEQUENCE [LARGE SCALE GENOMIC DNA]</scope>
    <source>
        <strain evidence="4">CgM1</strain>
    </source>
</reference>
<dbReference type="PANTHER" id="PTHR28663:SF1">
    <property type="entry name" value="CILIA- AND FLAGELLA- ASSOCIATED PROTEIN 210"/>
    <property type="match status" value="1"/>
</dbReference>
<dbReference type="PANTHER" id="PTHR28663">
    <property type="entry name" value="COILED-COIL DOMAIN-CONTAINING PROTEIN 173"/>
    <property type="match status" value="1"/>
</dbReference>
<evidence type="ECO:0000313" key="4">
    <source>
        <dbReference type="EMBL" id="KAH0552065.1"/>
    </source>
</evidence>
<feature type="coiled-coil region" evidence="2">
    <location>
        <begin position="324"/>
        <end position="428"/>
    </location>
</feature>
<evidence type="ECO:0000259" key="3">
    <source>
        <dbReference type="Pfam" id="PF13868"/>
    </source>
</evidence>
<proteinExistence type="predicted"/>
<feature type="domain" description="Trichohyalin-plectin-homology" evidence="3">
    <location>
        <begin position="123"/>
        <end position="431"/>
    </location>
</feature>
<keyword evidence="1 2" id="KW-0175">Coiled coil</keyword>
<protein>
    <recommendedName>
        <fullName evidence="3">Trichohyalin-plectin-homology domain-containing protein</fullName>
    </recommendedName>
</protein>
<dbReference type="Proteomes" id="UP000826195">
    <property type="component" value="Unassembled WGS sequence"/>
</dbReference>
<evidence type="ECO:0000256" key="1">
    <source>
        <dbReference type="ARBA" id="ARBA00023054"/>
    </source>
</evidence>
<evidence type="ECO:0000313" key="5">
    <source>
        <dbReference type="Proteomes" id="UP000826195"/>
    </source>
</evidence>
<gene>
    <name evidence="4" type="ORF">KQX54_004878</name>
</gene>
<comment type="caution">
    <text evidence="4">The sequence shown here is derived from an EMBL/GenBank/DDBJ whole genome shotgun (WGS) entry which is preliminary data.</text>
</comment>
<sequence>MKSEYKKTTNKPSVAALTLCISQNTFNRLHDYTNDLENINAIAEKKIKQLAELKAASIELSKNWNNAIVNVTKNHREELLSRRRKVNEEKVKLIQKLAEQKREERAAIVKEAQKLILYKKPQCRLINAALFTSECFRELQAQLEFKKMLKGIEDEYNKEYIVKLKKDAEDYCLEKRIEVQKSWKKKEAYRNELKKQIENTESYLKKQELLDSKADKKDLEKVIEEFKLIEQCEAEQMRNKKRKLQEMFLEQIKNNKLEQDRLKKQELLMNNLADAYAKAKDHLNETTKAKLKEIQAEKIRRSELMAKKCAIIWKTCDEENDDKLKKAIEEKEKIEIEKMNAKKNKEAKLKAGIKKYLIENEEIMKKRKQEEENEKKWEIYQRNKRDEYNKVMDDKKLQNERIRKKKIADELKRQMKENEDLRKKEMIENDDSIYTTEALKKSNEIILAYGKQVLEESTGIRPVFPIIKVIEQFKKENRLVPAKKYYRNENSLKNCNCLTNNVELKITSQN</sequence>
<evidence type="ECO:0000256" key="2">
    <source>
        <dbReference type="SAM" id="Coils"/>
    </source>
</evidence>
<feature type="coiled-coil region" evidence="2">
    <location>
        <begin position="33"/>
        <end position="114"/>
    </location>
</feature>
<name>A0AAV7IIQ4_COTGL</name>
<dbReference type="GO" id="GO:0005879">
    <property type="term" value="C:axonemal microtubule"/>
    <property type="evidence" value="ECO:0007669"/>
    <property type="project" value="TreeGrafter"/>
</dbReference>